<feature type="domain" description="Ubiquitin-like" evidence="1">
    <location>
        <begin position="80"/>
        <end position="154"/>
    </location>
</feature>
<dbReference type="SUPFAM" id="SSF54236">
    <property type="entry name" value="Ubiquitin-like"/>
    <property type="match status" value="2"/>
</dbReference>
<dbReference type="AlphaFoldDB" id="A0A822YC58"/>
<dbReference type="CDD" id="cd17039">
    <property type="entry name" value="Ubl_ubiquitin_like"/>
    <property type="match status" value="1"/>
</dbReference>
<reference evidence="2 3" key="1">
    <citation type="journal article" date="2020" name="Mol. Biol. Evol.">
        <title>Distinct Expression and Methylation Patterns for Genes with Different Fates following a Single Whole-Genome Duplication in Flowering Plants.</title>
        <authorList>
            <person name="Shi T."/>
            <person name="Rahmani R.S."/>
            <person name="Gugger P.F."/>
            <person name="Wang M."/>
            <person name="Li H."/>
            <person name="Zhang Y."/>
            <person name="Li Z."/>
            <person name="Wang Q."/>
            <person name="Van de Peer Y."/>
            <person name="Marchal K."/>
            <person name="Chen J."/>
        </authorList>
    </citation>
    <scope>NUCLEOTIDE SEQUENCE [LARGE SCALE GENOMIC DNA]</scope>
    <source>
        <tissue evidence="2">Leaf</tissue>
    </source>
</reference>
<name>A0A822YC58_NELNU</name>
<dbReference type="InterPro" id="IPR029071">
    <property type="entry name" value="Ubiquitin-like_domsf"/>
</dbReference>
<dbReference type="PROSITE" id="PS50053">
    <property type="entry name" value="UBIQUITIN_2"/>
    <property type="match status" value="2"/>
</dbReference>
<evidence type="ECO:0000259" key="1">
    <source>
        <dbReference type="PROSITE" id="PS50053"/>
    </source>
</evidence>
<dbReference type="Pfam" id="PF00240">
    <property type="entry name" value="ubiquitin"/>
    <property type="match status" value="1"/>
</dbReference>
<dbReference type="Proteomes" id="UP000607653">
    <property type="component" value="Unassembled WGS sequence"/>
</dbReference>
<feature type="domain" description="Ubiquitin-like" evidence="1">
    <location>
        <begin position="21"/>
        <end position="64"/>
    </location>
</feature>
<sequence length="233" mass="26697">MVVTKVEHYDKTYTIKQRCSSVGEIRYYLQPHVPYYDQLLLYKGKLLLDGMTTLSDLDIDENDSDEVEMKLHRKIRPQVITITVHTGYETLYLDISSFDSVSGLKRMIDEKVGIAPHRQNLTTLGATMYDQWTLDLYAISTTPTVFVKETPRNPEWSLDITVEVPSDRESMVINLEKFDTVYTLHGMIRRAGLAEEGRGFHLECAGRRLDGTMTMAILLCDIQSGHTVTLIYH</sequence>
<dbReference type="SMART" id="SM00213">
    <property type="entry name" value="UBQ"/>
    <property type="match status" value="2"/>
</dbReference>
<comment type="caution">
    <text evidence="2">The sequence shown here is derived from an EMBL/GenBank/DDBJ whole genome shotgun (WGS) entry which is preliminary data.</text>
</comment>
<dbReference type="Gene3D" id="3.10.20.90">
    <property type="entry name" value="Phosphatidylinositol 3-kinase Catalytic Subunit, Chain A, domain 1"/>
    <property type="match status" value="1"/>
</dbReference>
<gene>
    <name evidence="2" type="ORF">HUJ06_031350</name>
</gene>
<dbReference type="EMBL" id="DUZY01000002">
    <property type="protein sequence ID" value="DAD29882.1"/>
    <property type="molecule type" value="Genomic_DNA"/>
</dbReference>
<keyword evidence="3" id="KW-1185">Reference proteome</keyword>
<protein>
    <recommendedName>
        <fullName evidence="1">Ubiquitin-like domain-containing protein</fullName>
    </recommendedName>
</protein>
<evidence type="ECO:0000313" key="2">
    <source>
        <dbReference type="EMBL" id="DAD29882.1"/>
    </source>
</evidence>
<evidence type="ECO:0000313" key="3">
    <source>
        <dbReference type="Proteomes" id="UP000607653"/>
    </source>
</evidence>
<accession>A0A822YC58</accession>
<proteinExistence type="predicted"/>
<dbReference type="InterPro" id="IPR000626">
    <property type="entry name" value="Ubiquitin-like_dom"/>
</dbReference>
<organism evidence="2 3">
    <name type="scientific">Nelumbo nucifera</name>
    <name type="common">Sacred lotus</name>
    <dbReference type="NCBI Taxonomy" id="4432"/>
    <lineage>
        <taxon>Eukaryota</taxon>
        <taxon>Viridiplantae</taxon>
        <taxon>Streptophyta</taxon>
        <taxon>Embryophyta</taxon>
        <taxon>Tracheophyta</taxon>
        <taxon>Spermatophyta</taxon>
        <taxon>Magnoliopsida</taxon>
        <taxon>Proteales</taxon>
        <taxon>Nelumbonaceae</taxon>
        <taxon>Nelumbo</taxon>
    </lineage>
</organism>